<dbReference type="Proteomes" id="UP000552954">
    <property type="component" value="Unassembled WGS sequence"/>
</dbReference>
<evidence type="ECO:0000313" key="1">
    <source>
        <dbReference type="EMBL" id="NNU43449.1"/>
    </source>
</evidence>
<name>A0A849KNU1_9BURK</name>
<keyword evidence="2" id="KW-1185">Reference proteome</keyword>
<accession>A0A849KNU1</accession>
<dbReference type="RefSeq" id="WP_171558665.1">
    <property type="nucleotide sequence ID" value="NZ_JABFCS010000001.1"/>
</dbReference>
<dbReference type="AlphaFoldDB" id="A0A849KNU1"/>
<gene>
    <name evidence="1" type="ORF">HK415_10200</name>
</gene>
<reference evidence="1 2" key="1">
    <citation type="submission" date="2020-05" db="EMBL/GenBank/DDBJ databases">
        <authorList>
            <person name="Khan S.A."/>
            <person name="Jeon C.O."/>
            <person name="Chun B.H."/>
        </authorList>
    </citation>
    <scope>NUCLEOTIDE SEQUENCE [LARGE SCALE GENOMIC DNA]</scope>
    <source>
        <strain evidence="1 2">B156</strain>
    </source>
</reference>
<evidence type="ECO:0000313" key="2">
    <source>
        <dbReference type="Proteomes" id="UP000552954"/>
    </source>
</evidence>
<protein>
    <submittedName>
        <fullName evidence="1">Uncharacterized protein</fullName>
    </submittedName>
</protein>
<proteinExistence type="predicted"/>
<reference evidence="1 2" key="2">
    <citation type="submission" date="2020-06" db="EMBL/GenBank/DDBJ databases">
        <title>Ramlibacter rhizophilus sp. nov., isolated from rhizosphere soil of national flower Mugunghwa from South Korea.</title>
        <authorList>
            <person name="Zheng-Fei Y."/>
            <person name="Huan T."/>
        </authorList>
    </citation>
    <scope>NUCLEOTIDE SEQUENCE [LARGE SCALE GENOMIC DNA]</scope>
    <source>
        <strain evidence="1 2">B156</strain>
    </source>
</reference>
<dbReference type="EMBL" id="JABFCS010000001">
    <property type="protein sequence ID" value="NNU43449.1"/>
    <property type="molecule type" value="Genomic_DNA"/>
</dbReference>
<comment type="caution">
    <text evidence="1">The sequence shown here is derived from an EMBL/GenBank/DDBJ whole genome shotgun (WGS) entry which is preliminary data.</text>
</comment>
<sequence length="130" mass="14064">MGVTLAWTSTLDGLLPEPLRPVPRMKHVIESPNLPFQGMCVALERAKQVAGSDDGPWTVGVRDDRGELLASAMLESHAQVKAFAAAMEDLGFVHSVLQAQEAGCCCDYSFHPRQDAPDRKGMCSTPEVVL</sequence>
<organism evidence="1 2">
    <name type="scientific">Ramlibacter montanisoli</name>
    <dbReference type="NCBI Taxonomy" id="2732512"/>
    <lineage>
        <taxon>Bacteria</taxon>
        <taxon>Pseudomonadati</taxon>
        <taxon>Pseudomonadota</taxon>
        <taxon>Betaproteobacteria</taxon>
        <taxon>Burkholderiales</taxon>
        <taxon>Comamonadaceae</taxon>
        <taxon>Ramlibacter</taxon>
    </lineage>
</organism>